<feature type="region of interest" description="Disordered" evidence="1">
    <location>
        <begin position="94"/>
        <end position="117"/>
    </location>
</feature>
<evidence type="ECO:0000313" key="3">
    <source>
        <dbReference type="Proteomes" id="UP000642819"/>
    </source>
</evidence>
<dbReference type="PANTHER" id="PTHR35007">
    <property type="entry name" value="INTEGRAL MEMBRANE PROTEIN-RELATED"/>
    <property type="match status" value="1"/>
</dbReference>
<reference evidence="3" key="1">
    <citation type="journal article" date="2019" name="Int. J. Syst. Evol. Microbiol.">
        <title>The Global Catalogue of Microorganisms (GCM) 10K type strain sequencing project: providing services to taxonomists for standard genome sequencing and annotation.</title>
        <authorList>
            <consortium name="The Broad Institute Genomics Platform"/>
            <consortium name="The Broad Institute Genome Sequencing Center for Infectious Disease"/>
            <person name="Wu L."/>
            <person name="Ma J."/>
        </authorList>
    </citation>
    <scope>NUCLEOTIDE SEQUENCE [LARGE SCALE GENOMIC DNA]</scope>
    <source>
        <strain evidence="3">KCTC 19466</strain>
    </source>
</reference>
<proteinExistence type="predicted"/>
<feature type="region of interest" description="Disordered" evidence="1">
    <location>
        <begin position="23"/>
        <end position="47"/>
    </location>
</feature>
<evidence type="ECO:0008006" key="4">
    <source>
        <dbReference type="Google" id="ProtNLM"/>
    </source>
</evidence>
<sequence length="267" mass="27990">MSGAAIAAATLAAAAAAWVLGGTGASRRSRGTSPRARPRGGASPSRALARWRDAVRREPQDIAEHARALRQLAALFETGRTPERTWNQLGRAWAAEAPPARTGRQDGSGDAGAAGTRAARDIHAAAVAAQTAHAVGQRTSTGLGGHAEHSDFGWVWERVSWCLELSERTGASLAGLLERVAEQLESEQDLGRARATALAGPRTTNRMLALLPAFGLALAALLGADPVGVLIGHPAGRIALVTGAGLWAAHWWWTRRLLRAAGGEERR</sequence>
<dbReference type="RefSeq" id="WP_189348885.1">
    <property type="nucleotide sequence ID" value="NZ_BMXK01000003.1"/>
</dbReference>
<name>A0ABQ3GEV2_9MICC</name>
<accession>A0ABQ3GEV2</accession>
<evidence type="ECO:0000313" key="2">
    <source>
        <dbReference type="EMBL" id="GHD02916.1"/>
    </source>
</evidence>
<feature type="compositionally biased region" description="Low complexity" evidence="1">
    <location>
        <begin position="31"/>
        <end position="42"/>
    </location>
</feature>
<dbReference type="PANTHER" id="PTHR35007:SF4">
    <property type="entry name" value="CONSERVED TRANSMEMBRANE PROTEIN-RELATED"/>
    <property type="match status" value="1"/>
</dbReference>
<keyword evidence="3" id="KW-1185">Reference proteome</keyword>
<dbReference type="Proteomes" id="UP000642819">
    <property type="component" value="Unassembled WGS sequence"/>
</dbReference>
<comment type="caution">
    <text evidence="2">The sequence shown here is derived from an EMBL/GenBank/DDBJ whole genome shotgun (WGS) entry which is preliminary data.</text>
</comment>
<evidence type="ECO:0000256" key="1">
    <source>
        <dbReference type="SAM" id="MobiDB-lite"/>
    </source>
</evidence>
<organism evidence="2 3">
    <name type="scientific">Zhihengliuella salsuginis</name>
    <dbReference type="NCBI Taxonomy" id="578222"/>
    <lineage>
        <taxon>Bacteria</taxon>
        <taxon>Bacillati</taxon>
        <taxon>Actinomycetota</taxon>
        <taxon>Actinomycetes</taxon>
        <taxon>Micrococcales</taxon>
        <taxon>Micrococcaceae</taxon>
        <taxon>Zhihengliuella</taxon>
    </lineage>
</organism>
<gene>
    <name evidence="2" type="ORF">GCM10008096_08580</name>
</gene>
<dbReference type="EMBL" id="BMXK01000003">
    <property type="protein sequence ID" value="GHD02916.1"/>
    <property type="molecule type" value="Genomic_DNA"/>
</dbReference>
<protein>
    <recommendedName>
        <fullName evidence="4">Tight adherence protein B</fullName>
    </recommendedName>
</protein>